<keyword evidence="1 3" id="KW-0813">Transport</keyword>
<feature type="domain" description="Exocyst complex component Sec8 N-terminal" evidence="5">
    <location>
        <begin position="25"/>
        <end position="145"/>
    </location>
</feature>
<dbReference type="Proteomes" id="UP001472866">
    <property type="component" value="Chromosome 13"/>
</dbReference>
<name>A0AAX4PIG0_9CHLO</name>
<gene>
    <name evidence="6" type="ORF">HKI87_13g74000</name>
</gene>
<reference evidence="6 7" key="1">
    <citation type="submission" date="2024-03" db="EMBL/GenBank/DDBJ databases">
        <title>Complete genome sequence of the green alga Chloropicon roscoffensis RCC1871.</title>
        <authorList>
            <person name="Lemieux C."/>
            <person name="Pombert J.-F."/>
            <person name="Otis C."/>
            <person name="Turmel M."/>
        </authorList>
    </citation>
    <scope>NUCLEOTIDE SEQUENCE [LARGE SCALE GENOMIC DNA]</scope>
    <source>
        <strain evidence="6 7">RCC1871</strain>
    </source>
</reference>
<evidence type="ECO:0000256" key="3">
    <source>
        <dbReference type="RuleBase" id="RU367079"/>
    </source>
</evidence>
<dbReference type="GO" id="GO:0015031">
    <property type="term" value="P:protein transport"/>
    <property type="evidence" value="ECO:0007669"/>
    <property type="project" value="UniProtKB-KW"/>
</dbReference>
<feature type="region of interest" description="Disordered" evidence="4">
    <location>
        <begin position="263"/>
        <end position="282"/>
    </location>
</feature>
<dbReference type="GO" id="GO:0006893">
    <property type="term" value="P:Golgi to plasma membrane transport"/>
    <property type="evidence" value="ECO:0007669"/>
    <property type="project" value="TreeGrafter"/>
</dbReference>
<sequence>MRRAVDWREVERELEELPEDFKDQGAFDSLPHVVEILRTLDPSQALGELRDRQQRVEALVDDIVKGYHGGFNKSIHNYSEILRLFTEAQTQGKSIRTSLLALKKQLGTRTTQLRGHWQRSNALRHTLNILDDIEKVAHVPNKVDALFGIAEPPRGGGAQGRDDEPAGGSGKGAHQASNGVGSGDSAESQKELPVVSGSHAMEVYEKSVGMLSFALAKLRENEDLQQVRALCEMRETILAKKRAVGERILGEIQAGLYRRRDQAGQADASQESTTRARSLSVQTKEEQGADYLSRLAACLLTLEDGKDAFTTVVLKELQQRLQRWIRAFLADLDPYKPEPQVPGSPRGPTSHGLCDGKLVKYVNKHFRNMCKDLAKVFDQHLELSAAAAEGGRAGDEGSCEGFATEVWSQMQEELIALLCAMMNLELPGAGLWAEVAAGGGSPAGKGKVHRPLLWRQHLGLHLLYADNEEKDQGFGGGGKEPERLGVLHQERGQLRVQSGRGRLH</sequence>
<keyword evidence="3" id="KW-0653">Protein transport</keyword>
<dbReference type="GO" id="GO:0006612">
    <property type="term" value="P:protein targeting to membrane"/>
    <property type="evidence" value="ECO:0007669"/>
    <property type="project" value="UniProtKB-UniRule"/>
</dbReference>
<evidence type="ECO:0000259" key="5">
    <source>
        <dbReference type="Pfam" id="PF04048"/>
    </source>
</evidence>
<dbReference type="InterPro" id="IPR039682">
    <property type="entry name" value="Sec8/EXOC4"/>
</dbReference>
<dbReference type="PANTHER" id="PTHR14146:SF0">
    <property type="entry name" value="EXOCYST COMPLEX COMPONENT 4"/>
    <property type="match status" value="1"/>
</dbReference>
<dbReference type="InterPro" id="IPR007191">
    <property type="entry name" value="Sec8_exocyst_N"/>
</dbReference>
<feature type="compositionally biased region" description="Polar residues" evidence="4">
    <location>
        <begin position="267"/>
        <end position="282"/>
    </location>
</feature>
<dbReference type="AlphaFoldDB" id="A0AAX4PIG0"/>
<feature type="region of interest" description="Disordered" evidence="4">
    <location>
        <begin position="147"/>
        <end position="193"/>
    </location>
</feature>
<organism evidence="6 7">
    <name type="scientific">Chloropicon roscoffensis</name>
    <dbReference type="NCBI Taxonomy" id="1461544"/>
    <lineage>
        <taxon>Eukaryota</taxon>
        <taxon>Viridiplantae</taxon>
        <taxon>Chlorophyta</taxon>
        <taxon>Chloropicophyceae</taxon>
        <taxon>Chloropicales</taxon>
        <taxon>Chloropicaceae</taxon>
        <taxon>Chloropicon</taxon>
    </lineage>
</organism>
<dbReference type="Pfam" id="PF04048">
    <property type="entry name" value="Sec8_N"/>
    <property type="match status" value="1"/>
</dbReference>
<feature type="region of interest" description="Disordered" evidence="4">
    <location>
        <begin position="471"/>
        <end position="504"/>
    </location>
</feature>
<dbReference type="GO" id="GO:0006904">
    <property type="term" value="P:vesicle docking involved in exocytosis"/>
    <property type="evidence" value="ECO:0007669"/>
    <property type="project" value="InterPro"/>
</dbReference>
<dbReference type="PANTHER" id="PTHR14146">
    <property type="entry name" value="EXOCYST COMPLEX COMPONENT 4"/>
    <property type="match status" value="1"/>
</dbReference>
<dbReference type="GO" id="GO:0090522">
    <property type="term" value="P:vesicle tethering involved in exocytosis"/>
    <property type="evidence" value="ECO:0007669"/>
    <property type="project" value="UniProtKB-UniRule"/>
</dbReference>
<comment type="similarity">
    <text evidence="3">Belongs to the SEC8 family.</text>
</comment>
<proteinExistence type="inferred from homology"/>
<keyword evidence="2 3" id="KW-0268">Exocytosis</keyword>
<evidence type="ECO:0000256" key="2">
    <source>
        <dbReference type="ARBA" id="ARBA00022483"/>
    </source>
</evidence>
<dbReference type="EMBL" id="CP151513">
    <property type="protein sequence ID" value="WZN65838.1"/>
    <property type="molecule type" value="Genomic_DNA"/>
</dbReference>
<accession>A0AAX4PIG0</accession>
<evidence type="ECO:0000313" key="6">
    <source>
        <dbReference type="EMBL" id="WZN65838.1"/>
    </source>
</evidence>
<protein>
    <recommendedName>
        <fullName evidence="3">Exocyst complex component Sec8</fullName>
    </recommendedName>
</protein>
<keyword evidence="7" id="KW-1185">Reference proteome</keyword>
<evidence type="ECO:0000256" key="1">
    <source>
        <dbReference type="ARBA" id="ARBA00022448"/>
    </source>
</evidence>
<comment type="function">
    <text evidence="3">Component of the exocyst complex involved in the docking of exocytic vesicles with fusion sites on the plasma membrane.</text>
</comment>
<evidence type="ECO:0000313" key="7">
    <source>
        <dbReference type="Proteomes" id="UP001472866"/>
    </source>
</evidence>
<dbReference type="GO" id="GO:0000145">
    <property type="term" value="C:exocyst"/>
    <property type="evidence" value="ECO:0007669"/>
    <property type="project" value="UniProtKB-UniRule"/>
</dbReference>
<evidence type="ECO:0000256" key="4">
    <source>
        <dbReference type="SAM" id="MobiDB-lite"/>
    </source>
</evidence>
<feature type="compositionally biased region" description="Basic and acidic residues" evidence="4">
    <location>
        <begin position="479"/>
        <end position="493"/>
    </location>
</feature>